<reference evidence="2 3" key="1">
    <citation type="submission" date="2017-04" db="EMBL/GenBank/DDBJ databases">
        <title>The whole genome sequencing and assembly of Halobacillus mangrovi strain.</title>
        <authorList>
            <person name="Lee S.-J."/>
            <person name="Park M.-K."/>
            <person name="Kim J.-Y."/>
            <person name="Lee Y.-J."/>
            <person name="Yi H."/>
            <person name="Bahn Y.-S."/>
            <person name="Kim J.F."/>
            <person name="Lee D.-W."/>
        </authorList>
    </citation>
    <scope>NUCLEOTIDE SEQUENCE [LARGE SCALE GENOMIC DNA]</scope>
    <source>
        <strain evidence="2 3">KTB 131</strain>
    </source>
</reference>
<dbReference type="Proteomes" id="UP000192527">
    <property type="component" value="Chromosome"/>
</dbReference>
<name>A0A1W5ZWM9_9BACI</name>
<sequence length="82" mass="9389">MELLKDQRRFSYGNSSSEGPAGSHFLLFKGAVPVPVKEMFFNRVVIDTFLGTKKLRTDFNESFGVFEFHSVLSQPQNIRGRF</sequence>
<evidence type="ECO:0000313" key="2">
    <source>
        <dbReference type="EMBL" id="ARI77704.1"/>
    </source>
</evidence>
<evidence type="ECO:0000313" key="3">
    <source>
        <dbReference type="Proteomes" id="UP000192527"/>
    </source>
</evidence>
<keyword evidence="3" id="KW-1185">Reference proteome</keyword>
<dbReference type="AlphaFoldDB" id="A0A1W5ZWM9"/>
<dbReference type="EMBL" id="CP020772">
    <property type="protein sequence ID" value="ARI77704.1"/>
    <property type="molecule type" value="Genomic_DNA"/>
</dbReference>
<accession>A0A1W5ZWM9</accession>
<protein>
    <submittedName>
        <fullName evidence="2">Uncharacterized protein</fullName>
    </submittedName>
</protein>
<evidence type="ECO:0000256" key="1">
    <source>
        <dbReference type="SAM" id="MobiDB-lite"/>
    </source>
</evidence>
<proteinExistence type="predicted"/>
<organism evidence="2 3">
    <name type="scientific">Halobacillus mangrovi</name>
    <dbReference type="NCBI Taxonomy" id="402384"/>
    <lineage>
        <taxon>Bacteria</taxon>
        <taxon>Bacillati</taxon>
        <taxon>Bacillota</taxon>
        <taxon>Bacilli</taxon>
        <taxon>Bacillales</taxon>
        <taxon>Bacillaceae</taxon>
        <taxon>Halobacillus</taxon>
    </lineage>
</organism>
<gene>
    <name evidence="2" type="ORF">HM131_12980</name>
</gene>
<dbReference type="KEGG" id="hmn:HM131_12980"/>
<feature type="region of interest" description="Disordered" evidence="1">
    <location>
        <begin position="1"/>
        <end position="22"/>
    </location>
</feature>